<gene>
    <name evidence="1" type="ORF">OVN18_08100</name>
</gene>
<organism evidence="1 2">
    <name type="scientific">Microcella daejeonensis</name>
    <dbReference type="NCBI Taxonomy" id="2994971"/>
    <lineage>
        <taxon>Bacteria</taxon>
        <taxon>Bacillati</taxon>
        <taxon>Actinomycetota</taxon>
        <taxon>Actinomycetes</taxon>
        <taxon>Micrococcales</taxon>
        <taxon>Microbacteriaceae</taxon>
        <taxon>Microcella</taxon>
    </lineage>
</organism>
<keyword evidence="2" id="KW-1185">Reference proteome</keyword>
<reference evidence="1" key="1">
    <citation type="submission" date="2022-11" db="EMBL/GenBank/DDBJ databases">
        <title>Description of Microcella daejonensis nov. sp, isolated from riverside soil.</title>
        <authorList>
            <person name="Molina K.M."/>
            <person name="Kim S.B."/>
        </authorList>
    </citation>
    <scope>NUCLEOTIDE SEQUENCE</scope>
    <source>
        <strain evidence="1">MMS21-STM12</strain>
    </source>
</reference>
<dbReference type="EMBL" id="CP113089">
    <property type="protein sequence ID" value="WAB80535.1"/>
    <property type="molecule type" value="Genomic_DNA"/>
</dbReference>
<accession>A0A9E8MJ65</accession>
<dbReference type="Proteomes" id="UP001164706">
    <property type="component" value="Chromosome"/>
</dbReference>
<dbReference type="KEGG" id="mdb:OVN18_08100"/>
<protein>
    <submittedName>
        <fullName evidence="1">SRPBCC family protein</fullName>
    </submittedName>
</protein>
<sequence length="135" mass="14471">METVVVRQRIAATRAEAMTVAADLARLPEWASGFATSARPDPAEADVWLVDAPFGTVRARFQVDVERGILDHDVTMPDGALVHNRLRIEAAGDASEAVFTLVRQPGMSDAELAADEVAVRADLSRLAALCERMGG</sequence>
<dbReference type="InterPro" id="IPR023393">
    <property type="entry name" value="START-like_dom_sf"/>
</dbReference>
<dbReference type="SUPFAM" id="SSF55961">
    <property type="entry name" value="Bet v1-like"/>
    <property type="match status" value="1"/>
</dbReference>
<name>A0A9E8MJ65_9MICO</name>
<dbReference type="AlphaFoldDB" id="A0A9E8MJ65"/>
<evidence type="ECO:0000313" key="1">
    <source>
        <dbReference type="EMBL" id="WAB80535.1"/>
    </source>
</evidence>
<proteinExistence type="predicted"/>
<evidence type="ECO:0000313" key="2">
    <source>
        <dbReference type="Proteomes" id="UP001164706"/>
    </source>
</evidence>
<dbReference type="Gene3D" id="3.30.530.20">
    <property type="match status" value="1"/>
</dbReference>
<dbReference type="RefSeq" id="WP_267780205.1">
    <property type="nucleotide sequence ID" value="NZ_CP113089.1"/>
</dbReference>